<evidence type="ECO:0000313" key="2">
    <source>
        <dbReference type="Proteomes" id="UP000650424"/>
    </source>
</evidence>
<dbReference type="Proteomes" id="UP000650424">
    <property type="component" value="Unassembled WGS sequence"/>
</dbReference>
<name>A0ABR6ZJV3_9BURK</name>
<reference evidence="1 2" key="1">
    <citation type="submission" date="2020-08" db="EMBL/GenBank/DDBJ databases">
        <title>Novel species isolated from subtropical streams in China.</title>
        <authorList>
            <person name="Lu H."/>
        </authorList>
    </citation>
    <scope>NUCLEOTIDE SEQUENCE [LARGE SCALE GENOMIC DNA]</scope>
    <source>
        <strain evidence="1 2">CY18W</strain>
    </source>
</reference>
<sequence length="521" mass="57214">MPHDAIHKIKVLMGLWLTELDVRNDMLPPPGGLKLRHISHDLYGLASLVAADHIFIKTAASTSEVSYPPSNLEWKSLSLGTPEFKLCYFSIGGDHTKPANTKGKQALHKPAVYYNSVENLNLPSKVKEKISKASNAAFPYHNTAVCGHVSAAYILVGPTSALSALKEDEYLVVIQKYLFTNYGKNPPHEPTGTLEAARFFPLIEFHTNCKAIEQIRIDYQLDVGLDFVYDGSASDPSANAISRLKNTTKPTSAGIFRDGEVSYGMSLDALFTGYEKPVKYEICSYGLVKGMPGTLTEDTPPKIAPTTWDNIHFWSSYDRLSSTPGAPHALHSHWRWPVAAQEGRSPMIGLIGAIKGFPSNKEQFTGSVALPGAVLLGWPLIDPCLPNQTIQFAITNRDFVCNPKALSFEDKFMKEVVQKTAESQIDRPPGEIVKENAISFWMSYQASDSDRPKVGGGIIKKPTRAENAPWSGAFFIQGLYLAHSNERADNLFVGTIGVGGQKYDGKELNGTAKWKRTPLGQ</sequence>
<comment type="caution">
    <text evidence="1">The sequence shown here is derived from an EMBL/GenBank/DDBJ whole genome shotgun (WGS) entry which is preliminary data.</text>
</comment>
<dbReference type="RefSeq" id="WP_186945432.1">
    <property type="nucleotide sequence ID" value="NZ_JACOGF010000001.1"/>
</dbReference>
<proteinExistence type="predicted"/>
<organism evidence="1 2">
    <name type="scientific">Undibacterium hunanense</name>
    <dbReference type="NCBI Taxonomy" id="2762292"/>
    <lineage>
        <taxon>Bacteria</taxon>
        <taxon>Pseudomonadati</taxon>
        <taxon>Pseudomonadota</taxon>
        <taxon>Betaproteobacteria</taxon>
        <taxon>Burkholderiales</taxon>
        <taxon>Oxalobacteraceae</taxon>
        <taxon>Undibacterium</taxon>
    </lineage>
</organism>
<gene>
    <name evidence="1" type="ORF">H8L32_01735</name>
</gene>
<keyword evidence="2" id="KW-1185">Reference proteome</keyword>
<accession>A0ABR6ZJV3</accession>
<evidence type="ECO:0000313" key="1">
    <source>
        <dbReference type="EMBL" id="MBC3916195.1"/>
    </source>
</evidence>
<dbReference type="EMBL" id="JACOGF010000001">
    <property type="protein sequence ID" value="MBC3916195.1"/>
    <property type="molecule type" value="Genomic_DNA"/>
</dbReference>
<protein>
    <submittedName>
        <fullName evidence="1">Uncharacterized protein</fullName>
    </submittedName>
</protein>